<keyword evidence="3" id="KW-0813">Transport</keyword>
<comment type="subcellular location">
    <subcellularLocation>
        <location evidence="1">Cell membrane</location>
        <topology evidence="1">Multi-pass membrane protein</topology>
    </subcellularLocation>
</comment>
<feature type="transmembrane region" description="Helical" evidence="8">
    <location>
        <begin position="402"/>
        <end position="425"/>
    </location>
</feature>
<dbReference type="GO" id="GO:0005886">
    <property type="term" value="C:plasma membrane"/>
    <property type="evidence" value="ECO:0007669"/>
    <property type="project" value="UniProtKB-SubCell"/>
</dbReference>
<dbReference type="AlphaFoldDB" id="A0A2J9PM04"/>
<dbReference type="PANTHER" id="PTHR42810:SF4">
    <property type="entry name" value="URIC ACID TRANSPORTER UACT"/>
    <property type="match status" value="1"/>
</dbReference>
<evidence type="ECO:0000256" key="4">
    <source>
        <dbReference type="ARBA" id="ARBA00022475"/>
    </source>
</evidence>
<feature type="transmembrane region" description="Helical" evidence="8">
    <location>
        <begin position="100"/>
        <end position="122"/>
    </location>
</feature>
<dbReference type="PROSITE" id="PS01116">
    <property type="entry name" value="XANTH_URACIL_PERMASE"/>
    <property type="match status" value="1"/>
</dbReference>
<reference evidence="10" key="1">
    <citation type="submission" date="2017-12" db="EMBL/GenBank/DDBJ databases">
        <title>FDA dAtabase for Regulatory Grade micrObial Sequences (FDA-ARGOS): Supporting development and validation of Infectious Disease Dx tests.</title>
        <authorList>
            <person name="Hoffmann M."/>
            <person name="Allard M."/>
            <person name="Evans P."/>
            <person name="Brown E."/>
            <person name="Tallon L."/>
            <person name="Sadzewicz L."/>
            <person name="Sengamalay N."/>
            <person name="Ott S."/>
            <person name="Godinez A."/>
            <person name="Nagaraj S."/>
            <person name="Vavikolanu K."/>
            <person name="Aluvathingal J."/>
            <person name="Nadendla S."/>
            <person name="Sichtig H."/>
        </authorList>
    </citation>
    <scope>NUCLEOTIDE SEQUENCE [LARGE SCALE GENOMIC DNA]</scope>
    <source>
        <strain evidence="10">FDAARGOS_249</strain>
    </source>
</reference>
<comment type="similarity">
    <text evidence="2">Belongs to the nucleobase:cation symporter-2 (NCS2) (TC 2.A.40) family.</text>
</comment>
<organism evidence="9 10">
    <name type="scientific">Aerococcus viridans</name>
    <dbReference type="NCBI Taxonomy" id="1377"/>
    <lineage>
        <taxon>Bacteria</taxon>
        <taxon>Bacillati</taxon>
        <taxon>Bacillota</taxon>
        <taxon>Bacilli</taxon>
        <taxon>Lactobacillales</taxon>
        <taxon>Aerococcaceae</taxon>
        <taxon>Aerococcus</taxon>
    </lineage>
</organism>
<protein>
    <submittedName>
        <fullName evidence="9">Xanthine permease</fullName>
    </submittedName>
</protein>
<evidence type="ECO:0000256" key="5">
    <source>
        <dbReference type="ARBA" id="ARBA00022692"/>
    </source>
</evidence>
<dbReference type="InterPro" id="IPR006042">
    <property type="entry name" value="Xan_ur_permease"/>
</dbReference>
<dbReference type="NCBIfam" id="NF037981">
    <property type="entry name" value="NCS2_1"/>
    <property type="match status" value="1"/>
</dbReference>
<feature type="transmembrane region" description="Helical" evidence="8">
    <location>
        <begin position="189"/>
        <end position="209"/>
    </location>
</feature>
<comment type="caution">
    <text evidence="9">The sequence shown here is derived from an EMBL/GenBank/DDBJ whole genome shotgun (WGS) entry which is preliminary data.</text>
</comment>
<dbReference type="InterPro" id="IPR006043">
    <property type="entry name" value="NCS2"/>
</dbReference>
<dbReference type="NCBIfam" id="TIGR03173">
    <property type="entry name" value="pbuX"/>
    <property type="match status" value="1"/>
</dbReference>
<dbReference type="NCBIfam" id="TIGR00801">
    <property type="entry name" value="ncs2"/>
    <property type="match status" value="1"/>
</dbReference>
<keyword evidence="7 8" id="KW-0472">Membrane</keyword>
<evidence type="ECO:0000256" key="1">
    <source>
        <dbReference type="ARBA" id="ARBA00004651"/>
    </source>
</evidence>
<feature type="transmembrane region" description="Helical" evidence="8">
    <location>
        <begin position="377"/>
        <end position="396"/>
    </location>
</feature>
<feature type="transmembrane region" description="Helical" evidence="8">
    <location>
        <begin position="51"/>
        <end position="67"/>
    </location>
</feature>
<feature type="transmembrane region" description="Helical" evidence="8">
    <location>
        <begin position="239"/>
        <end position="262"/>
    </location>
</feature>
<evidence type="ECO:0000256" key="7">
    <source>
        <dbReference type="ARBA" id="ARBA00023136"/>
    </source>
</evidence>
<proteinExistence type="inferred from homology"/>
<feature type="transmembrane region" description="Helical" evidence="8">
    <location>
        <begin position="74"/>
        <end position="94"/>
    </location>
</feature>
<evidence type="ECO:0000256" key="3">
    <source>
        <dbReference type="ARBA" id="ARBA00022448"/>
    </source>
</evidence>
<feature type="transmembrane region" description="Helical" evidence="8">
    <location>
        <begin position="129"/>
        <end position="151"/>
    </location>
</feature>
<evidence type="ECO:0000313" key="10">
    <source>
        <dbReference type="Proteomes" id="UP000192813"/>
    </source>
</evidence>
<feature type="transmembrane region" description="Helical" evidence="8">
    <location>
        <begin position="20"/>
        <end position="39"/>
    </location>
</feature>
<keyword evidence="5 8" id="KW-0812">Transmembrane</keyword>
<gene>
    <name evidence="9" type="ORF">A6J77_003625</name>
</gene>
<dbReference type="InterPro" id="IPR017588">
    <property type="entry name" value="UacT-like"/>
</dbReference>
<keyword evidence="4" id="KW-1003">Cell membrane</keyword>
<name>A0A2J9PM04_9LACT</name>
<dbReference type="PANTHER" id="PTHR42810">
    <property type="entry name" value="PURINE PERMEASE C1399.01C-RELATED"/>
    <property type="match status" value="1"/>
</dbReference>
<dbReference type="GO" id="GO:0042907">
    <property type="term" value="F:xanthine transmembrane transporter activity"/>
    <property type="evidence" value="ECO:0007669"/>
    <property type="project" value="TreeGrafter"/>
</dbReference>
<dbReference type="EMBL" id="NBTM02000001">
    <property type="protein sequence ID" value="PNL91365.1"/>
    <property type="molecule type" value="Genomic_DNA"/>
</dbReference>
<evidence type="ECO:0000256" key="2">
    <source>
        <dbReference type="ARBA" id="ARBA00008821"/>
    </source>
</evidence>
<evidence type="ECO:0000256" key="8">
    <source>
        <dbReference type="SAM" id="Phobius"/>
    </source>
</evidence>
<accession>A0A2J9PM04</accession>
<evidence type="ECO:0000256" key="6">
    <source>
        <dbReference type="ARBA" id="ARBA00022989"/>
    </source>
</evidence>
<sequence>MAILKNINFKDVFSAKTTFLSLQHLLAMYAGAIVVPLIISSSLNFTTQQTLYLVSADIVISGIATFLQLYRGKFIGMGLPVVMACSFTAIGPMVQVGGQYGLGTMFGSVLVAGVIILLLAPIFAKLSHLFPPLVTGTIVTLIGATLIPVAINNLAGGEGSADYGNIDNLILGLMTFLIILLLYRFTKGFLQSISILIGLVAGMIIAIFMGKMDMQPILEASWVQLPMPFAIESPSFNPAAILSLTVVGIISMIEVTGINYALAGMYDKDIDEADLRRSYFSVGIGYLLAGIFNTSPQTAFSQNVGVVQMSGEKRKSIFVNLIILMLLCGLIPKIGAIATSVPSAVLGGAMIFLFGNVLSYGISVLGAQDLADNRNQLIIGAAVTIGLGVAIAPAAFAQLPEWISWLTSSGIVAGGVTVVLLNAFFHGVKK</sequence>
<feature type="transmembrane region" description="Helical" evidence="8">
    <location>
        <begin position="344"/>
        <end position="365"/>
    </location>
</feature>
<feature type="transmembrane region" description="Helical" evidence="8">
    <location>
        <begin position="163"/>
        <end position="182"/>
    </location>
</feature>
<dbReference type="Proteomes" id="UP000192813">
    <property type="component" value="Unassembled WGS sequence"/>
</dbReference>
<dbReference type="RefSeq" id="WP_083068293.1">
    <property type="nucleotide sequence ID" value="NZ_JALXKY010000009.1"/>
</dbReference>
<evidence type="ECO:0000313" key="9">
    <source>
        <dbReference type="EMBL" id="PNL91365.1"/>
    </source>
</evidence>
<keyword evidence="6 8" id="KW-1133">Transmembrane helix</keyword>
<dbReference type="Pfam" id="PF00860">
    <property type="entry name" value="Xan_ur_permease"/>
    <property type="match status" value="1"/>
</dbReference>
<feature type="transmembrane region" description="Helical" evidence="8">
    <location>
        <begin position="317"/>
        <end position="338"/>
    </location>
</feature>